<evidence type="ECO:0000313" key="2">
    <source>
        <dbReference type="Proteomes" id="UP000006906"/>
    </source>
</evidence>
<gene>
    <name evidence="1" type="ORF">CHLRE_02g143007v5</name>
</gene>
<protein>
    <submittedName>
        <fullName evidence="1">Uncharacterized protein</fullName>
    </submittedName>
</protein>
<dbReference type="KEGG" id="cre:CHLRE_02g143007v5"/>
<accession>A0A2K3E4H4</accession>
<keyword evidence="2" id="KW-1185">Reference proteome</keyword>
<dbReference type="PaxDb" id="3055-EDO97851"/>
<dbReference type="InParanoid" id="A0A2K3E4H4"/>
<dbReference type="Proteomes" id="UP000006906">
    <property type="component" value="Chromosome 2"/>
</dbReference>
<proteinExistence type="predicted"/>
<dbReference type="EMBL" id="CM008963">
    <property type="protein sequence ID" value="PNW87694.1"/>
    <property type="molecule type" value="Genomic_DNA"/>
</dbReference>
<reference evidence="1 2" key="1">
    <citation type="journal article" date="2007" name="Science">
        <title>The Chlamydomonas genome reveals the evolution of key animal and plant functions.</title>
        <authorList>
            <person name="Merchant S.S."/>
            <person name="Prochnik S.E."/>
            <person name="Vallon O."/>
            <person name="Harris E.H."/>
            <person name="Karpowicz S.J."/>
            <person name="Witman G.B."/>
            <person name="Terry A."/>
            <person name="Salamov A."/>
            <person name="Fritz-Laylin L.K."/>
            <person name="Marechal-Drouard L."/>
            <person name="Marshall W.F."/>
            <person name="Qu L.H."/>
            <person name="Nelson D.R."/>
            <person name="Sanderfoot A.A."/>
            <person name="Spalding M.H."/>
            <person name="Kapitonov V.V."/>
            <person name="Ren Q."/>
            <person name="Ferris P."/>
            <person name="Lindquist E."/>
            <person name="Shapiro H."/>
            <person name="Lucas S.M."/>
            <person name="Grimwood J."/>
            <person name="Schmutz J."/>
            <person name="Cardol P."/>
            <person name="Cerutti H."/>
            <person name="Chanfreau G."/>
            <person name="Chen C.L."/>
            <person name="Cognat V."/>
            <person name="Croft M.T."/>
            <person name="Dent R."/>
            <person name="Dutcher S."/>
            <person name="Fernandez E."/>
            <person name="Fukuzawa H."/>
            <person name="Gonzalez-Ballester D."/>
            <person name="Gonzalez-Halphen D."/>
            <person name="Hallmann A."/>
            <person name="Hanikenne M."/>
            <person name="Hippler M."/>
            <person name="Inwood W."/>
            <person name="Jabbari K."/>
            <person name="Kalanon M."/>
            <person name="Kuras R."/>
            <person name="Lefebvre P.A."/>
            <person name="Lemaire S.D."/>
            <person name="Lobanov A.V."/>
            <person name="Lohr M."/>
            <person name="Manuell A."/>
            <person name="Meier I."/>
            <person name="Mets L."/>
            <person name="Mittag M."/>
            <person name="Mittelmeier T."/>
            <person name="Moroney J.V."/>
            <person name="Moseley J."/>
            <person name="Napoli C."/>
            <person name="Nedelcu A.M."/>
            <person name="Niyogi K."/>
            <person name="Novoselov S.V."/>
            <person name="Paulsen I.T."/>
            <person name="Pazour G."/>
            <person name="Purton S."/>
            <person name="Ral J.P."/>
            <person name="Riano-Pachon D.M."/>
            <person name="Riekhof W."/>
            <person name="Rymarquis L."/>
            <person name="Schroda M."/>
            <person name="Stern D."/>
            <person name="Umen J."/>
            <person name="Willows R."/>
            <person name="Wilson N."/>
            <person name="Zimmer S.L."/>
            <person name="Allmer J."/>
            <person name="Balk J."/>
            <person name="Bisova K."/>
            <person name="Chen C.J."/>
            <person name="Elias M."/>
            <person name="Gendler K."/>
            <person name="Hauser C."/>
            <person name="Lamb M.R."/>
            <person name="Ledford H."/>
            <person name="Long J.C."/>
            <person name="Minagawa J."/>
            <person name="Page M.D."/>
            <person name="Pan J."/>
            <person name="Pootakham W."/>
            <person name="Roje S."/>
            <person name="Rose A."/>
            <person name="Stahlberg E."/>
            <person name="Terauchi A.M."/>
            <person name="Yang P."/>
            <person name="Ball S."/>
            <person name="Bowler C."/>
            <person name="Dieckmann C.L."/>
            <person name="Gladyshev V.N."/>
            <person name="Green P."/>
            <person name="Jorgensen R."/>
            <person name="Mayfield S."/>
            <person name="Mueller-Roeber B."/>
            <person name="Rajamani S."/>
            <person name="Sayre R.T."/>
            <person name="Brokstein P."/>
            <person name="Dubchak I."/>
            <person name="Goodstein D."/>
            <person name="Hornick L."/>
            <person name="Huang Y.W."/>
            <person name="Jhaveri J."/>
            <person name="Luo Y."/>
            <person name="Martinez D."/>
            <person name="Ngau W.C."/>
            <person name="Otillar B."/>
            <person name="Poliakov A."/>
            <person name="Porter A."/>
            <person name="Szajkowski L."/>
            <person name="Werner G."/>
            <person name="Zhou K."/>
            <person name="Grigoriev I.V."/>
            <person name="Rokhsar D.S."/>
            <person name="Grossman A.R."/>
        </authorList>
    </citation>
    <scope>NUCLEOTIDE SEQUENCE [LARGE SCALE GENOMIC DNA]</scope>
    <source>
        <strain evidence="2">CC-503</strain>
    </source>
</reference>
<evidence type="ECO:0000313" key="1">
    <source>
        <dbReference type="EMBL" id="PNW87694.1"/>
    </source>
</evidence>
<dbReference type="GeneID" id="66052596"/>
<organism evidence="1 2">
    <name type="scientific">Chlamydomonas reinhardtii</name>
    <name type="common">Chlamydomonas smithii</name>
    <dbReference type="NCBI Taxonomy" id="3055"/>
    <lineage>
        <taxon>Eukaryota</taxon>
        <taxon>Viridiplantae</taxon>
        <taxon>Chlorophyta</taxon>
        <taxon>core chlorophytes</taxon>
        <taxon>Chlorophyceae</taxon>
        <taxon>CS clade</taxon>
        <taxon>Chlamydomonadales</taxon>
        <taxon>Chlamydomonadaceae</taxon>
        <taxon>Chlamydomonas</taxon>
    </lineage>
</organism>
<dbReference type="AlphaFoldDB" id="A0A2K3E4H4"/>
<name>A0A2K3E4H4_CHLRE</name>
<dbReference type="Gramene" id="PNW87694">
    <property type="protein sequence ID" value="PNW87694"/>
    <property type="gene ID" value="CHLRE_02g143007v5"/>
</dbReference>
<dbReference type="RefSeq" id="XP_042927944.1">
    <property type="nucleotide sequence ID" value="XM_043060203.1"/>
</dbReference>
<sequence>MPGLLDRRLAGLDLRELYADLYQPDIIHEAASSPDVKGRRVLAILVAAKAPPEELLAPPFLAAVGLRGCHARAFAAAGAVAAQAQEWAGAGAGAGAALCCEANIKAAVVATAAMARMDANPDEEVPVMDQLVSAELLTALCHLGGADLSTPVAVLWECEDAFDFAGHDDCTSMFDFTFGPPALAHQLPLGSWIAIAAARMGLPHLLWAALTWAHTWDDSVAGVDWGPDPGIGGDLVGQQAQDEFEAYMRKVHRIRQNSVLGLALWRQAVIARPANIESEVWAAGLCGRMLMYMRPPLGCAAGRALAMTVIHQPQALQQEQEFMSSLALSLRSGVARLQQLRANGVQNLTQQRWEPKAHVVNSTALLMLRSLRTGLWQFHQRLNEQQVTRLLGVVSAGGTPAVQEGARADALAAARQAAAAVPEGLIATAARACASAALEYGGEMAGAAGWALRRRRCAEAAGSAGGAARAVREVLAGAAVEPLACALAEALIEQRFARMAMTAAAEAFGSTAPAMAAVSAAINLGLHASTFSCACSLLLTQPLPPLIL</sequence>